<dbReference type="EMBL" id="SRLO01004376">
    <property type="protein sequence ID" value="TNN30548.1"/>
    <property type="molecule type" value="Genomic_DNA"/>
</dbReference>
<accession>A0A4Z2EP15</accession>
<dbReference type="PROSITE" id="PS50095">
    <property type="entry name" value="PLAT"/>
    <property type="match status" value="1"/>
</dbReference>
<feature type="domain" description="PLAT" evidence="2">
    <location>
        <begin position="163"/>
        <end position="243"/>
    </location>
</feature>
<keyword evidence="4" id="KW-1185">Reference proteome</keyword>
<proteinExistence type="predicted"/>
<evidence type="ECO:0000259" key="2">
    <source>
        <dbReference type="PROSITE" id="PS50095"/>
    </source>
</evidence>
<dbReference type="PANTHER" id="PTHR45901:SF3">
    <property type="entry name" value="LIPOXYGENASE HOMOLOGY DOMAIN-CONTAINING PROTEIN 1"/>
    <property type="match status" value="1"/>
</dbReference>
<reference evidence="3 4" key="1">
    <citation type="submission" date="2019-03" db="EMBL/GenBank/DDBJ databases">
        <title>First draft genome of Liparis tanakae, snailfish: a comprehensive survey of snailfish specific genes.</title>
        <authorList>
            <person name="Kim W."/>
            <person name="Song I."/>
            <person name="Jeong J.-H."/>
            <person name="Kim D."/>
            <person name="Kim S."/>
            <person name="Ryu S."/>
            <person name="Song J.Y."/>
            <person name="Lee S.K."/>
        </authorList>
    </citation>
    <scope>NUCLEOTIDE SEQUENCE [LARGE SCALE GENOMIC DNA]</scope>
    <source>
        <tissue evidence="3">Muscle</tissue>
    </source>
</reference>
<dbReference type="Gene3D" id="2.40.180.10">
    <property type="entry name" value="Catalase core domain"/>
    <property type="match status" value="3"/>
</dbReference>
<evidence type="ECO:0000313" key="3">
    <source>
        <dbReference type="EMBL" id="TNN30548.1"/>
    </source>
</evidence>
<sequence length="243" mass="26603">MSSSSSPCLWAKFAEFVSAMTAGGVAAAGSSIRWLDRNEDDGQIVRELVPAGDGLLLFNVSYHIAIKTGSVNGASSDSKVFVKLYGEKGDTNKMILAISRFLIGHTNEGLRAGWFLDSVQISVPVHGMQYMFPSHRWLCKDEADGKVEVEIYPSEVLEIEKLINYEVTVVTGDKHAAGTNANVSCQIYGDEGKTEVLVLKSRSNNFERDTTEIFRIEALDVGTIYKIRIYHDGKGVGDGCELI</sequence>
<dbReference type="Proteomes" id="UP000314294">
    <property type="component" value="Unassembled WGS sequence"/>
</dbReference>
<evidence type="ECO:0000313" key="4">
    <source>
        <dbReference type="Proteomes" id="UP000314294"/>
    </source>
</evidence>
<comment type="caution">
    <text evidence="1">Lacks conserved residue(s) required for the propagation of feature annotation.</text>
</comment>
<dbReference type="Pfam" id="PF01477">
    <property type="entry name" value="PLAT"/>
    <property type="match status" value="1"/>
</dbReference>
<dbReference type="PANTHER" id="PTHR45901">
    <property type="entry name" value="PROTEIN CBG12474"/>
    <property type="match status" value="1"/>
</dbReference>
<name>A0A4Z2EP15_9TELE</name>
<protein>
    <submittedName>
        <fullName evidence="3">Lipoxygenase y domain-containing protein 1</fullName>
    </submittedName>
</protein>
<dbReference type="OrthoDB" id="5322100at2759"/>
<dbReference type="InterPro" id="IPR052970">
    <property type="entry name" value="Inner_ear_hair_cell_LOXHD"/>
</dbReference>
<dbReference type="InterPro" id="IPR036392">
    <property type="entry name" value="PLAT/LH2_dom_sf"/>
</dbReference>
<organism evidence="3 4">
    <name type="scientific">Liparis tanakae</name>
    <name type="common">Tanaka's snailfish</name>
    <dbReference type="NCBI Taxonomy" id="230148"/>
    <lineage>
        <taxon>Eukaryota</taxon>
        <taxon>Metazoa</taxon>
        <taxon>Chordata</taxon>
        <taxon>Craniata</taxon>
        <taxon>Vertebrata</taxon>
        <taxon>Euteleostomi</taxon>
        <taxon>Actinopterygii</taxon>
        <taxon>Neopterygii</taxon>
        <taxon>Teleostei</taxon>
        <taxon>Neoteleostei</taxon>
        <taxon>Acanthomorphata</taxon>
        <taxon>Eupercaria</taxon>
        <taxon>Perciformes</taxon>
        <taxon>Cottioidei</taxon>
        <taxon>Cottales</taxon>
        <taxon>Liparidae</taxon>
        <taxon>Liparis</taxon>
    </lineage>
</organism>
<evidence type="ECO:0000256" key="1">
    <source>
        <dbReference type="PROSITE-ProRule" id="PRU00152"/>
    </source>
</evidence>
<dbReference type="SUPFAM" id="SSF49723">
    <property type="entry name" value="Lipase/lipooxygenase domain (PLAT/LH2 domain)"/>
    <property type="match status" value="2"/>
</dbReference>
<dbReference type="InterPro" id="IPR001024">
    <property type="entry name" value="PLAT/LH2_dom"/>
</dbReference>
<dbReference type="AlphaFoldDB" id="A0A4Z2EP15"/>
<comment type="caution">
    <text evidence="3">The sequence shown here is derived from an EMBL/GenBank/DDBJ whole genome shotgun (WGS) entry which is preliminary data.</text>
</comment>
<gene>
    <name evidence="3" type="primary">LOXHD1_1</name>
    <name evidence="3" type="ORF">EYF80_059300</name>
</gene>